<name>A0A9D5HAD8_9LILI</name>
<evidence type="ECO:0000313" key="3">
    <source>
        <dbReference type="Proteomes" id="UP001085076"/>
    </source>
</evidence>
<proteinExistence type="predicted"/>
<accession>A0A9D5HAD8</accession>
<evidence type="ECO:0000256" key="1">
    <source>
        <dbReference type="SAM" id="MobiDB-lite"/>
    </source>
</evidence>
<comment type="caution">
    <text evidence="2">The sequence shown here is derived from an EMBL/GenBank/DDBJ whole genome shotgun (WGS) entry which is preliminary data.</text>
</comment>
<reference evidence="2" key="2">
    <citation type="journal article" date="2022" name="Hortic Res">
        <title>The genome of Dioscorea zingiberensis sheds light on the biosynthesis, origin and evolution of the medicinally important diosgenin saponins.</title>
        <authorList>
            <person name="Li Y."/>
            <person name="Tan C."/>
            <person name="Li Z."/>
            <person name="Guo J."/>
            <person name="Li S."/>
            <person name="Chen X."/>
            <person name="Wang C."/>
            <person name="Dai X."/>
            <person name="Yang H."/>
            <person name="Song W."/>
            <person name="Hou L."/>
            <person name="Xu J."/>
            <person name="Tong Z."/>
            <person name="Xu A."/>
            <person name="Yuan X."/>
            <person name="Wang W."/>
            <person name="Yang Q."/>
            <person name="Chen L."/>
            <person name="Sun Z."/>
            <person name="Wang K."/>
            <person name="Pan B."/>
            <person name="Chen J."/>
            <person name="Bao Y."/>
            <person name="Liu F."/>
            <person name="Qi X."/>
            <person name="Gang D.R."/>
            <person name="Wen J."/>
            <person name="Li J."/>
        </authorList>
    </citation>
    <scope>NUCLEOTIDE SEQUENCE</scope>
    <source>
        <strain evidence="2">Dzin_1.0</strain>
    </source>
</reference>
<feature type="region of interest" description="Disordered" evidence="1">
    <location>
        <begin position="163"/>
        <end position="204"/>
    </location>
</feature>
<keyword evidence="3" id="KW-1185">Reference proteome</keyword>
<dbReference type="InterPro" id="IPR025322">
    <property type="entry name" value="PADRE_dom"/>
</dbReference>
<feature type="region of interest" description="Disordered" evidence="1">
    <location>
        <begin position="113"/>
        <end position="151"/>
    </location>
</feature>
<dbReference type="EMBL" id="JAGGNH010000006">
    <property type="protein sequence ID" value="KAJ0969304.1"/>
    <property type="molecule type" value="Genomic_DNA"/>
</dbReference>
<organism evidence="2 3">
    <name type="scientific">Dioscorea zingiberensis</name>
    <dbReference type="NCBI Taxonomy" id="325984"/>
    <lineage>
        <taxon>Eukaryota</taxon>
        <taxon>Viridiplantae</taxon>
        <taxon>Streptophyta</taxon>
        <taxon>Embryophyta</taxon>
        <taxon>Tracheophyta</taxon>
        <taxon>Spermatophyta</taxon>
        <taxon>Magnoliopsida</taxon>
        <taxon>Liliopsida</taxon>
        <taxon>Dioscoreales</taxon>
        <taxon>Dioscoreaceae</taxon>
        <taxon>Dioscorea</taxon>
    </lineage>
</organism>
<protein>
    <submittedName>
        <fullName evidence="2">Uncharacterized protein</fullName>
    </submittedName>
</protein>
<dbReference type="AlphaFoldDB" id="A0A9D5HAD8"/>
<dbReference type="Proteomes" id="UP001085076">
    <property type="component" value="Miscellaneous, Linkage group lg06"/>
</dbReference>
<feature type="compositionally biased region" description="Acidic residues" evidence="1">
    <location>
        <begin position="126"/>
        <end position="141"/>
    </location>
</feature>
<gene>
    <name evidence="2" type="ORF">J5N97_022181</name>
</gene>
<sequence length="204" mass="23073">MLQASQCCHRGGKRRKDGEELDELVSMEFSSVSVVSQEQKDSVVRIILAGKMVEMYTGAIAASVVMEKYPGLCLARPSVFKNPHSSVVKPTEKLLPGQKFYMIPRTTMNKLRRKQPMMNDEKEVVDKEEDEGEDDDDDDNDGGGACSSANEFYVSRERWKLKRGREQEMKKEKKPFKPPFKGRTQEGILGGWKPSLPTVKEISP</sequence>
<dbReference type="PANTHER" id="PTHR33052">
    <property type="entry name" value="DUF4228 DOMAIN PROTEIN-RELATED"/>
    <property type="match status" value="1"/>
</dbReference>
<dbReference type="OrthoDB" id="1923394at2759"/>
<evidence type="ECO:0000313" key="2">
    <source>
        <dbReference type="EMBL" id="KAJ0969304.1"/>
    </source>
</evidence>
<reference evidence="2" key="1">
    <citation type="submission" date="2021-03" db="EMBL/GenBank/DDBJ databases">
        <authorList>
            <person name="Li Z."/>
            <person name="Yang C."/>
        </authorList>
    </citation>
    <scope>NUCLEOTIDE SEQUENCE</scope>
    <source>
        <strain evidence="2">Dzin_1.0</strain>
        <tissue evidence="2">Leaf</tissue>
    </source>
</reference>
<dbReference type="Pfam" id="PF14009">
    <property type="entry name" value="PADRE"/>
    <property type="match status" value="1"/>
</dbReference>